<evidence type="ECO:0000313" key="8">
    <source>
        <dbReference type="Proteomes" id="UP000187209"/>
    </source>
</evidence>
<dbReference type="PANTHER" id="PTHR23048:SF0">
    <property type="entry name" value="CALMODULIN LIKE 3"/>
    <property type="match status" value="1"/>
</dbReference>
<dbReference type="AlphaFoldDB" id="A0A1R2BTD4"/>
<gene>
    <name evidence="7" type="ORF">SteCoe_20041</name>
</gene>
<accession>A0A1R2BTD4</accession>
<evidence type="ECO:0000313" key="7">
    <source>
        <dbReference type="EMBL" id="OMJ79845.1"/>
    </source>
</evidence>
<dbReference type="PANTHER" id="PTHR23048">
    <property type="entry name" value="MYOSIN LIGHT CHAIN 1, 3"/>
    <property type="match status" value="1"/>
</dbReference>
<dbReference type="GO" id="GO:0005509">
    <property type="term" value="F:calcium ion binding"/>
    <property type="evidence" value="ECO:0007669"/>
    <property type="project" value="InterPro"/>
</dbReference>
<dbReference type="InterPro" id="IPR050230">
    <property type="entry name" value="CALM/Myosin/TropC-like"/>
</dbReference>
<dbReference type="OrthoDB" id="292175at2759"/>
<dbReference type="Gene3D" id="1.10.238.10">
    <property type="entry name" value="EF-hand"/>
    <property type="match status" value="3"/>
</dbReference>
<keyword evidence="2" id="KW-0479">Metal-binding</keyword>
<feature type="domain" description="EF-hand" evidence="6">
    <location>
        <begin position="670"/>
        <end position="697"/>
    </location>
</feature>
<keyword evidence="3" id="KW-0677">Repeat</keyword>
<evidence type="ECO:0000256" key="4">
    <source>
        <dbReference type="ARBA" id="ARBA00022990"/>
    </source>
</evidence>
<keyword evidence="4" id="KW-0007">Acetylation</keyword>
<name>A0A1R2BTD4_9CILI</name>
<evidence type="ECO:0000256" key="1">
    <source>
        <dbReference type="ARBA" id="ARBA00020786"/>
    </source>
</evidence>
<dbReference type="Proteomes" id="UP000187209">
    <property type="component" value="Unassembled WGS sequence"/>
</dbReference>
<proteinExistence type="predicted"/>
<protein>
    <recommendedName>
        <fullName evidence="1">Calmodulin</fullName>
    </recommendedName>
</protein>
<evidence type="ECO:0000256" key="2">
    <source>
        <dbReference type="ARBA" id="ARBA00022723"/>
    </source>
</evidence>
<dbReference type="InterPro" id="IPR011992">
    <property type="entry name" value="EF-hand-dom_pair"/>
</dbReference>
<evidence type="ECO:0000259" key="6">
    <source>
        <dbReference type="PROSITE" id="PS50222"/>
    </source>
</evidence>
<feature type="domain" description="EF-hand" evidence="6">
    <location>
        <begin position="541"/>
        <end position="576"/>
    </location>
</feature>
<dbReference type="GO" id="GO:0016460">
    <property type="term" value="C:myosin II complex"/>
    <property type="evidence" value="ECO:0007669"/>
    <property type="project" value="TreeGrafter"/>
</dbReference>
<dbReference type="PROSITE" id="PS50222">
    <property type="entry name" value="EF_HAND_2"/>
    <property type="match status" value="2"/>
</dbReference>
<sequence>MDTSNIEELLADLFIAISQGDKEVEKHRFILSKNIHFDPYSIFESLDSLKIGWVSFLDLYEFLCRCSISCTKNEVYNLISSFDKQSRGYFEYSDFLKLILPGAIPNLIEVLSSYRGVLSSEVISAFCNVIECELSLQRNIQDYKKSLLKIPEAMLSEVFTIVSEGKLQITKNDLTNFLRFIRPKSYFEVESIFRRVCRDKDGISFQDLIKMLETKEPTGEFRRKSAGVYEQNIGETKENLSNLLEEFNRKKSTPVKSQNELNNSRSGSEKRESCLRTESSAGKNSHKNCRVNFDLNGTGKAFHKKAVANEPEQKAYTQSMPSSLNSTHMPVSQFIRHTRRASESCLEALSKAQSTNKNDIDKETKEKVWEYEKNIANFKRNANSEKSLVTTRNSNTPQENNKFVYKNDQGIFKMQINANPNFANPLRQTARKGHGHTKSAAEIMDFVNKKPSLHMAMINPNLKAVPSLYECESPKVISKPYPLNQKKTSSIAFSESSKPFSKNKQMKKGEILEANELVKYFTHECLKVKEGEMLKSNLALQEDFNLIDAFRIFDKKGAEFISIRDLQDYLEKKKLYFKFDEILLLFRRYAKNKEMKLKFPDFSEMLIPKNESIFTILKDRIPRFTTGEYFSLQTIDKFVSLLEFLIKSELSTEKSRITIKRFKNFNFSIAFAIFDKKNRGYIEEQDLMQMLTDFNIKADAFDVRNIFQKFKTNSFGRITFQYFLEEFIPKSLQKSSSDAMKNV</sequence>
<evidence type="ECO:0000256" key="3">
    <source>
        <dbReference type="ARBA" id="ARBA00022737"/>
    </source>
</evidence>
<dbReference type="EMBL" id="MPUH01000451">
    <property type="protein sequence ID" value="OMJ79845.1"/>
    <property type="molecule type" value="Genomic_DNA"/>
</dbReference>
<dbReference type="SUPFAM" id="SSF47473">
    <property type="entry name" value="EF-hand"/>
    <property type="match status" value="2"/>
</dbReference>
<dbReference type="InterPro" id="IPR002048">
    <property type="entry name" value="EF_hand_dom"/>
</dbReference>
<evidence type="ECO:0000256" key="5">
    <source>
        <dbReference type="SAM" id="MobiDB-lite"/>
    </source>
</evidence>
<comment type="caution">
    <text evidence="7">The sequence shown here is derived from an EMBL/GenBank/DDBJ whole genome shotgun (WGS) entry which is preliminary data.</text>
</comment>
<reference evidence="7 8" key="1">
    <citation type="submission" date="2016-11" db="EMBL/GenBank/DDBJ databases">
        <title>The macronuclear genome of Stentor coeruleus: a giant cell with tiny introns.</title>
        <authorList>
            <person name="Slabodnick M."/>
            <person name="Ruby J.G."/>
            <person name="Reiff S.B."/>
            <person name="Swart E.C."/>
            <person name="Gosai S."/>
            <person name="Prabakaran S."/>
            <person name="Witkowska E."/>
            <person name="Larue G.E."/>
            <person name="Fisher S."/>
            <person name="Freeman R.M."/>
            <person name="Gunawardena J."/>
            <person name="Chu W."/>
            <person name="Stover N.A."/>
            <person name="Gregory B.D."/>
            <person name="Nowacki M."/>
            <person name="Derisi J."/>
            <person name="Roy S.W."/>
            <person name="Marshall W.F."/>
            <person name="Sood P."/>
        </authorList>
    </citation>
    <scope>NUCLEOTIDE SEQUENCE [LARGE SCALE GENOMIC DNA]</scope>
    <source>
        <strain evidence="7">WM001</strain>
    </source>
</reference>
<organism evidence="7 8">
    <name type="scientific">Stentor coeruleus</name>
    <dbReference type="NCBI Taxonomy" id="5963"/>
    <lineage>
        <taxon>Eukaryota</taxon>
        <taxon>Sar</taxon>
        <taxon>Alveolata</taxon>
        <taxon>Ciliophora</taxon>
        <taxon>Postciliodesmatophora</taxon>
        <taxon>Heterotrichea</taxon>
        <taxon>Heterotrichida</taxon>
        <taxon>Stentoridae</taxon>
        <taxon>Stentor</taxon>
    </lineage>
</organism>
<feature type="region of interest" description="Disordered" evidence="5">
    <location>
        <begin position="248"/>
        <end position="288"/>
    </location>
</feature>
<feature type="compositionally biased region" description="Polar residues" evidence="5">
    <location>
        <begin position="254"/>
        <end position="266"/>
    </location>
</feature>
<keyword evidence="8" id="KW-1185">Reference proteome</keyword>